<comment type="catalytic activity">
    <reaction evidence="1">
        <text>ATP + protein L-histidine = ADP + protein N-phospho-L-histidine.</text>
        <dbReference type="EC" id="2.7.13.3"/>
    </reaction>
</comment>
<dbReference type="SUPFAM" id="SSF47384">
    <property type="entry name" value="Homodimeric domain of signal transducing histidine kinase"/>
    <property type="match status" value="1"/>
</dbReference>
<dbReference type="SMART" id="SM00387">
    <property type="entry name" value="HATPase_c"/>
    <property type="match status" value="1"/>
</dbReference>
<organism evidence="6 7">
    <name type="scientific">Nitrococcus mobilis Nb-231</name>
    <dbReference type="NCBI Taxonomy" id="314278"/>
    <lineage>
        <taxon>Bacteria</taxon>
        <taxon>Pseudomonadati</taxon>
        <taxon>Pseudomonadota</taxon>
        <taxon>Gammaproteobacteria</taxon>
        <taxon>Chromatiales</taxon>
        <taxon>Ectothiorhodospiraceae</taxon>
        <taxon>Nitrococcus</taxon>
    </lineage>
</organism>
<dbReference type="InterPro" id="IPR003594">
    <property type="entry name" value="HATPase_dom"/>
</dbReference>
<dbReference type="Proteomes" id="UP000003374">
    <property type="component" value="Unassembled WGS sequence"/>
</dbReference>
<dbReference type="OrthoDB" id="9813151at2"/>
<dbReference type="PRINTS" id="PR00344">
    <property type="entry name" value="BCTRLSENSOR"/>
</dbReference>
<dbReference type="PANTHER" id="PTHR43547:SF2">
    <property type="entry name" value="HYBRID SIGNAL TRANSDUCTION HISTIDINE KINASE C"/>
    <property type="match status" value="1"/>
</dbReference>
<comment type="caution">
    <text evidence="6">The sequence shown here is derived from an EMBL/GenBank/DDBJ whole genome shotgun (WGS) entry which is preliminary data.</text>
</comment>
<proteinExistence type="predicted"/>
<dbReference type="GO" id="GO:0000155">
    <property type="term" value="F:phosphorelay sensor kinase activity"/>
    <property type="evidence" value="ECO:0007669"/>
    <property type="project" value="InterPro"/>
</dbReference>
<dbReference type="HOGENOM" id="CLU_053132_1_0_6"/>
<sequence>MPNRIHCGWNRLLARLRLALAQGVRQSEPNLFPIGIIGVVGFPAYYFIWHDWFPQPYENLGLRLIGAGIFLPYLFLPRWPKRWRPLLGVYWFFTMLYSLPFFFTFMLLKNGMSDVWHTSTMAAMILLVLLVQEWLLLSLLFATGTTLAWLAHIATGGQLVVPPDYLAQLPIYLFVMVTGSIVNYKAALVSQERLDAMFAVSRNIAHELRTPLLGIRSGVGGLRRYLPHLLEAYELARKEGLCVPAMRQGHQHALKSVLDRIENETNYSNTIIDMLLINAGRHQLDASEYTVTHISECVAIALKRYPFRSQTERERIRWRRGADFAFQGSPLLMVHVIFNLLRNALHFIAEAGRGEVVIWTERNGTDGTLHVLDTGTGIRPEVLPYIYNRFYSSRTIDQGAGIGLAFCKMVVGSFGGSIHCKSEYGKYTEFMLTFPGVGHHG</sequence>
<feature type="transmembrane region" description="Helical" evidence="4">
    <location>
        <begin position="31"/>
        <end position="48"/>
    </location>
</feature>
<dbReference type="RefSeq" id="WP_005000372.1">
    <property type="nucleotide sequence ID" value="NZ_CH672427.1"/>
</dbReference>
<dbReference type="AlphaFoldDB" id="A4BQG0"/>
<gene>
    <name evidence="6" type="ORF">NB231_05466</name>
</gene>
<keyword evidence="7" id="KW-1185">Reference proteome</keyword>
<dbReference type="PROSITE" id="PS50109">
    <property type="entry name" value="HIS_KIN"/>
    <property type="match status" value="1"/>
</dbReference>
<dbReference type="InterPro" id="IPR005467">
    <property type="entry name" value="His_kinase_dom"/>
</dbReference>
<dbReference type="Pfam" id="PF02518">
    <property type="entry name" value="HATPase_c"/>
    <property type="match status" value="1"/>
</dbReference>
<keyword evidence="4" id="KW-0472">Membrane</keyword>
<feature type="transmembrane region" description="Helical" evidence="4">
    <location>
        <begin position="120"/>
        <end position="153"/>
    </location>
</feature>
<dbReference type="Gene3D" id="1.10.287.130">
    <property type="match status" value="1"/>
</dbReference>
<dbReference type="InterPro" id="IPR003661">
    <property type="entry name" value="HisK_dim/P_dom"/>
</dbReference>
<dbReference type="eggNOG" id="COG2205">
    <property type="taxonomic scope" value="Bacteria"/>
</dbReference>
<evidence type="ECO:0000256" key="1">
    <source>
        <dbReference type="ARBA" id="ARBA00000085"/>
    </source>
</evidence>
<dbReference type="InterPro" id="IPR036890">
    <property type="entry name" value="HATPase_C_sf"/>
</dbReference>
<keyword evidence="3" id="KW-0597">Phosphoprotein</keyword>
<keyword evidence="4" id="KW-1133">Transmembrane helix</keyword>
<protein>
    <recommendedName>
        <fullName evidence="2">histidine kinase</fullName>
        <ecNumber evidence="2">2.7.13.3</ecNumber>
    </recommendedName>
</protein>
<dbReference type="Gene3D" id="3.30.565.10">
    <property type="entry name" value="Histidine kinase-like ATPase, C-terminal domain"/>
    <property type="match status" value="1"/>
</dbReference>
<feature type="transmembrane region" description="Helical" evidence="4">
    <location>
        <begin position="60"/>
        <end position="76"/>
    </location>
</feature>
<evidence type="ECO:0000313" key="7">
    <source>
        <dbReference type="Proteomes" id="UP000003374"/>
    </source>
</evidence>
<feature type="domain" description="Histidine kinase" evidence="5">
    <location>
        <begin position="203"/>
        <end position="438"/>
    </location>
</feature>
<feature type="transmembrane region" description="Helical" evidence="4">
    <location>
        <begin position="165"/>
        <end position="184"/>
    </location>
</feature>
<feature type="transmembrane region" description="Helical" evidence="4">
    <location>
        <begin position="88"/>
        <end position="108"/>
    </location>
</feature>
<evidence type="ECO:0000256" key="3">
    <source>
        <dbReference type="ARBA" id="ARBA00022553"/>
    </source>
</evidence>
<dbReference type="STRING" id="314278.NB231_05466"/>
<name>A4BQG0_9GAMM</name>
<evidence type="ECO:0000259" key="5">
    <source>
        <dbReference type="PROSITE" id="PS50109"/>
    </source>
</evidence>
<keyword evidence="4" id="KW-0812">Transmembrane</keyword>
<reference evidence="6 7" key="1">
    <citation type="submission" date="2006-02" db="EMBL/GenBank/DDBJ databases">
        <authorList>
            <person name="Waterbury J."/>
            <person name="Ferriera S."/>
            <person name="Johnson J."/>
            <person name="Kravitz S."/>
            <person name="Halpern A."/>
            <person name="Remington K."/>
            <person name="Beeson K."/>
            <person name="Tran B."/>
            <person name="Rogers Y.-H."/>
            <person name="Friedman R."/>
            <person name="Venter J.C."/>
        </authorList>
    </citation>
    <scope>NUCLEOTIDE SEQUENCE [LARGE SCALE GENOMIC DNA]</scope>
    <source>
        <strain evidence="6 7">Nb-231</strain>
    </source>
</reference>
<evidence type="ECO:0000256" key="2">
    <source>
        <dbReference type="ARBA" id="ARBA00012438"/>
    </source>
</evidence>
<dbReference type="SUPFAM" id="SSF55874">
    <property type="entry name" value="ATPase domain of HSP90 chaperone/DNA topoisomerase II/histidine kinase"/>
    <property type="match status" value="1"/>
</dbReference>
<evidence type="ECO:0000313" key="6">
    <source>
        <dbReference type="EMBL" id="EAR21810.1"/>
    </source>
</evidence>
<dbReference type="InterPro" id="IPR004358">
    <property type="entry name" value="Sig_transdc_His_kin-like_C"/>
</dbReference>
<dbReference type="EMBL" id="AAOF01000005">
    <property type="protein sequence ID" value="EAR21810.1"/>
    <property type="molecule type" value="Genomic_DNA"/>
</dbReference>
<dbReference type="EC" id="2.7.13.3" evidence="2"/>
<accession>A4BQG0</accession>
<dbReference type="InterPro" id="IPR036097">
    <property type="entry name" value="HisK_dim/P_sf"/>
</dbReference>
<dbReference type="CDD" id="cd00082">
    <property type="entry name" value="HisKA"/>
    <property type="match status" value="1"/>
</dbReference>
<dbReference type="PANTHER" id="PTHR43547">
    <property type="entry name" value="TWO-COMPONENT HISTIDINE KINASE"/>
    <property type="match status" value="1"/>
</dbReference>
<evidence type="ECO:0000256" key="4">
    <source>
        <dbReference type="SAM" id="Phobius"/>
    </source>
</evidence>